<dbReference type="PROSITE" id="PS51186">
    <property type="entry name" value="GNAT"/>
    <property type="match status" value="2"/>
</dbReference>
<proteinExistence type="predicted"/>
<evidence type="ECO:0000313" key="5">
    <source>
        <dbReference type="Proteomes" id="UP000295244"/>
    </source>
</evidence>
<dbReference type="InterPro" id="IPR016181">
    <property type="entry name" value="Acyl_CoA_acyltransferase"/>
</dbReference>
<keyword evidence="5" id="KW-1185">Reference proteome</keyword>
<gene>
    <name evidence="4" type="ORF">E0L93_13915</name>
</gene>
<keyword evidence="1 4" id="KW-0808">Transferase</keyword>
<feature type="domain" description="N-acetyltransferase" evidence="3">
    <location>
        <begin position="157"/>
        <end position="296"/>
    </location>
</feature>
<dbReference type="InterPro" id="IPR000182">
    <property type="entry name" value="GNAT_dom"/>
</dbReference>
<dbReference type="InterPro" id="IPR050832">
    <property type="entry name" value="Bact_Acetyltransf"/>
</dbReference>
<dbReference type="Pfam" id="PF00583">
    <property type="entry name" value="Acetyltransf_1"/>
    <property type="match status" value="1"/>
</dbReference>
<reference evidence="4 5" key="1">
    <citation type="submission" date="2019-03" db="EMBL/GenBank/DDBJ databases">
        <title>Whole genome sequence of a novel Rubrobacter taiwanensis strain, isolated from Yellowstone National Park.</title>
        <authorList>
            <person name="Freed S."/>
            <person name="Ramaley R.F."/>
            <person name="Kyndt J.A."/>
        </authorList>
    </citation>
    <scope>NUCLEOTIDE SEQUENCE [LARGE SCALE GENOMIC DNA]</scope>
    <source>
        <strain evidence="4 5">Yellowstone</strain>
    </source>
</reference>
<dbReference type="SUPFAM" id="SSF55729">
    <property type="entry name" value="Acyl-CoA N-acyltransferases (Nat)"/>
    <property type="match status" value="1"/>
</dbReference>
<organism evidence="4 5">
    <name type="scientific">Rubrobacter taiwanensis</name>
    <dbReference type="NCBI Taxonomy" id="185139"/>
    <lineage>
        <taxon>Bacteria</taxon>
        <taxon>Bacillati</taxon>
        <taxon>Actinomycetota</taxon>
        <taxon>Rubrobacteria</taxon>
        <taxon>Rubrobacterales</taxon>
        <taxon>Rubrobacteraceae</taxon>
        <taxon>Rubrobacter</taxon>
    </lineage>
</organism>
<dbReference type="GO" id="GO:0016747">
    <property type="term" value="F:acyltransferase activity, transferring groups other than amino-acyl groups"/>
    <property type="evidence" value="ECO:0007669"/>
    <property type="project" value="InterPro"/>
</dbReference>
<dbReference type="RefSeq" id="WP_132692683.1">
    <property type="nucleotide sequence ID" value="NZ_SKBU01000031.1"/>
</dbReference>
<dbReference type="PANTHER" id="PTHR43877">
    <property type="entry name" value="AMINOALKYLPHOSPHONATE N-ACETYLTRANSFERASE-RELATED-RELATED"/>
    <property type="match status" value="1"/>
</dbReference>
<dbReference type="OrthoDB" id="3771710at2"/>
<feature type="domain" description="N-acetyltransferase" evidence="3">
    <location>
        <begin position="9"/>
        <end position="151"/>
    </location>
</feature>
<dbReference type="CDD" id="cd04301">
    <property type="entry name" value="NAT_SF"/>
    <property type="match status" value="1"/>
</dbReference>
<dbReference type="Proteomes" id="UP000295244">
    <property type="component" value="Unassembled WGS sequence"/>
</dbReference>
<evidence type="ECO:0000256" key="1">
    <source>
        <dbReference type="ARBA" id="ARBA00022679"/>
    </source>
</evidence>
<accession>A0A4R1BCP4</accession>
<name>A0A4R1BCP4_9ACTN</name>
<comment type="caution">
    <text evidence="4">The sequence shown here is derived from an EMBL/GenBank/DDBJ whole genome shotgun (WGS) entry which is preliminary data.</text>
</comment>
<evidence type="ECO:0000313" key="4">
    <source>
        <dbReference type="EMBL" id="TCJ14831.1"/>
    </source>
</evidence>
<dbReference type="Gene3D" id="3.40.630.30">
    <property type="match status" value="1"/>
</dbReference>
<evidence type="ECO:0000256" key="2">
    <source>
        <dbReference type="ARBA" id="ARBA00023315"/>
    </source>
</evidence>
<dbReference type="AlphaFoldDB" id="A0A4R1BCP4"/>
<protein>
    <submittedName>
        <fullName evidence="4">GNAT family N-acetyltransferase</fullName>
    </submittedName>
</protein>
<dbReference type="EMBL" id="SKBU01000031">
    <property type="protein sequence ID" value="TCJ14831.1"/>
    <property type="molecule type" value="Genomic_DNA"/>
</dbReference>
<sequence length="296" mass="33423">MLKRLPVDTASRPYSGEEDYARMRELLVEAFDPGGLVYATAGEIDWWRFADNGGGVEAARLWREAGRVVGFAWPSGDEVDIVAHPRYRRLEEEMLAWAERRGRYEGFSALSVWSYARDGRRNGLLERRGYGRTGRWLLFWKRELDGALPEPELPPGYALRSVRGEEVEERAAVHRSAFAPSQVTVEKYRAVMRSPAYRSDLDLVVCAPDGAFVAFCIAWLDAANRIGVFEPVGVHPGYRRRGLGRAVVAEGLRRLRDLGARAAYLNSEGANGPARRLYAAAGFRVLDRNHAWRKRL</sequence>
<keyword evidence="2" id="KW-0012">Acyltransferase</keyword>
<evidence type="ECO:0000259" key="3">
    <source>
        <dbReference type="PROSITE" id="PS51186"/>
    </source>
</evidence>